<comment type="caution">
    <text evidence="2">The sequence shown here is derived from an EMBL/GenBank/DDBJ whole genome shotgun (WGS) entry which is preliminary data.</text>
</comment>
<gene>
    <name evidence="2" type="ORF">KI809_04065</name>
</gene>
<dbReference type="EC" id="3.4.11.-" evidence="2"/>
<evidence type="ECO:0000256" key="1">
    <source>
        <dbReference type="ARBA" id="ARBA00022723"/>
    </source>
</evidence>
<keyword evidence="2" id="KW-0378">Hydrolase</keyword>
<dbReference type="Pfam" id="PF26233">
    <property type="entry name" value="NicX"/>
    <property type="match status" value="1"/>
</dbReference>
<dbReference type="Proteomes" id="UP000811899">
    <property type="component" value="Unassembled WGS sequence"/>
</dbReference>
<dbReference type="GO" id="GO:0004177">
    <property type="term" value="F:aminopeptidase activity"/>
    <property type="evidence" value="ECO:0007669"/>
    <property type="project" value="UniProtKB-KW"/>
</dbReference>
<dbReference type="AlphaFoldDB" id="A0AAW4L1U0"/>
<dbReference type="InterPro" id="IPR058739">
    <property type="entry name" value="NicX"/>
</dbReference>
<sequence length="379" mass="40329">MQYGSFNDAFASLFEVNMGVKRGERIVVFSDLIRDDEMPGPVETERRRKLFEVAGRAADFASDKYGNATFVGFPATSGSGVEPPAALWLAVFGDRNMDRLKEKGLLEPLISKTAGHAELEAATAIVVAGRNDVADIVVALANNSTSHTRFRALANAAGCRFASLPHFDPDMFFGSMQVDWDRLKLRTELLAAALQGAVEIRLSTPNGTRMTFGCSGRNAAGDDGMLSAPGSFGNLPAGEVYLAPVEGTSSGVMVLEYAPSRKLDAPVRVTVEGGIAVSVEGDDLLAGFLADTFAANPLTRNIAELGIGTNDRATRPDNILEAEKILGTIHIALGDNSGFGGNVQVPYHEDYIFFRPTLTALFADGREVPLLKDGGLLVG</sequence>
<accession>A0AAW4L1U0</accession>
<keyword evidence="1" id="KW-0479">Metal-binding</keyword>
<keyword evidence="2" id="KW-0031">Aminopeptidase</keyword>
<dbReference type="SUPFAM" id="SSF144052">
    <property type="entry name" value="Thermophilic metalloprotease-like"/>
    <property type="match status" value="1"/>
</dbReference>
<protein>
    <submittedName>
        <fullName evidence="2">Aminopeptidase</fullName>
        <ecNumber evidence="2">3.4.11.-</ecNumber>
    </submittedName>
</protein>
<dbReference type="GO" id="GO:0046872">
    <property type="term" value="F:metal ion binding"/>
    <property type="evidence" value="ECO:0007669"/>
    <property type="project" value="UniProtKB-KW"/>
</dbReference>
<dbReference type="InterPro" id="IPR052170">
    <property type="entry name" value="M29_Exopeptidase"/>
</dbReference>
<proteinExistence type="predicted"/>
<dbReference type="PANTHER" id="PTHR34448">
    <property type="entry name" value="AMINOPEPTIDASE"/>
    <property type="match status" value="1"/>
</dbReference>
<dbReference type="PANTHER" id="PTHR34448:SF1">
    <property type="entry name" value="BLL6088 PROTEIN"/>
    <property type="match status" value="1"/>
</dbReference>
<evidence type="ECO:0000313" key="3">
    <source>
        <dbReference type="Proteomes" id="UP000811899"/>
    </source>
</evidence>
<dbReference type="EMBL" id="JAHCVJ010000001">
    <property type="protein sequence ID" value="MBT0663470.1"/>
    <property type="molecule type" value="Genomic_DNA"/>
</dbReference>
<reference evidence="2 3" key="1">
    <citation type="submission" date="2021-05" db="EMBL/GenBank/DDBJ databases">
        <title>The draft genome of Geobacter pelophilus DSM 12255.</title>
        <authorList>
            <person name="Xu Z."/>
            <person name="Masuda Y."/>
            <person name="Itoh H."/>
            <person name="Senoo K."/>
        </authorList>
    </citation>
    <scope>NUCLEOTIDE SEQUENCE [LARGE SCALE GENOMIC DNA]</scope>
    <source>
        <strain evidence="2 3">DSM 12255</strain>
    </source>
</reference>
<name>A0AAW4L1U0_9BACT</name>
<dbReference type="RefSeq" id="WP_214170208.1">
    <property type="nucleotide sequence ID" value="NZ_JAHCVJ010000001.1"/>
</dbReference>
<keyword evidence="3" id="KW-1185">Reference proteome</keyword>
<organism evidence="2 3">
    <name type="scientific">Geoanaerobacter pelophilus</name>
    <dbReference type="NCBI Taxonomy" id="60036"/>
    <lineage>
        <taxon>Bacteria</taxon>
        <taxon>Pseudomonadati</taxon>
        <taxon>Thermodesulfobacteriota</taxon>
        <taxon>Desulfuromonadia</taxon>
        <taxon>Geobacterales</taxon>
        <taxon>Geobacteraceae</taxon>
        <taxon>Geoanaerobacter</taxon>
    </lineage>
</organism>
<evidence type="ECO:0000313" key="2">
    <source>
        <dbReference type="EMBL" id="MBT0663470.1"/>
    </source>
</evidence>
<keyword evidence="2" id="KW-0645">Protease</keyword>